<dbReference type="KEGG" id="bfz:BAU07_23660"/>
<dbReference type="Gene3D" id="2.40.100.10">
    <property type="entry name" value="Cyclophilin-like"/>
    <property type="match status" value="1"/>
</dbReference>
<evidence type="ECO:0000256" key="3">
    <source>
        <dbReference type="ARBA" id="ARBA00022840"/>
    </source>
</evidence>
<dbReference type="InterPro" id="IPR029000">
    <property type="entry name" value="Cyclophilin-like_dom_sf"/>
</dbReference>
<dbReference type="AlphaFoldDB" id="A0A193GJY1"/>
<keyword evidence="1" id="KW-0547">Nucleotide-binding</keyword>
<dbReference type="InterPro" id="IPR010016">
    <property type="entry name" value="PxpB"/>
</dbReference>
<dbReference type="Pfam" id="PF02682">
    <property type="entry name" value="CT_C_D"/>
    <property type="match status" value="1"/>
</dbReference>
<proteinExistence type="predicted"/>
<dbReference type="SUPFAM" id="SSF160467">
    <property type="entry name" value="PH0987 N-terminal domain-like"/>
    <property type="match status" value="1"/>
</dbReference>
<dbReference type="SMART" id="SM00796">
    <property type="entry name" value="AHS1"/>
    <property type="match status" value="1"/>
</dbReference>
<keyword evidence="3" id="KW-0067">ATP-binding</keyword>
<dbReference type="Gene3D" id="3.30.1360.40">
    <property type="match status" value="1"/>
</dbReference>
<dbReference type="PANTHER" id="PTHR34698:SF2">
    <property type="entry name" value="5-OXOPROLINASE SUBUNIT B"/>
    <property type="match status" value="1"/>
</dbReference>
<evidence type="ECO:0000256" key="2">
    <source>
        <dbReference type="ARBA" id="ARBA00022801"/>
    </source>
</evidence>
<keyword evidence="2 5" id="KW-0378">Hydrolase</keyword>
<sequence>MDLAGHPAPAWRIHPQGDRCLVLVFGDAIDAGIGRTCLGVARALRDAALPGVTDVVPSFVAVAVHYAPGPDGRGPRFAELAGRIEALLARGIPSADADARDIDIPVCYGGEHGPDLQEVARAAGLSTDEVIALHTQPGSMVYTLGFAPGHPYIGVHDARLNLPRRASPRTAVPMGSVAIANRQTVIYPSRLPGGWNIIGATPLRLFDPAREPAALLQPGDRVRFVPIDAATFARMRAQEQDGDAKAGPP</sequence>
<accession>A0A193GJY1</accession>
<protein>
    <submittedName>
        <fullName evidence="5">Allophanate hydrolase</fullName>
    </submittedName>
</protein>
<dbReference type="SUPFAM" id="SSF50891">
    <property type="entry name" value="Cyclophilin-like"/>
    <property type="match status" value="1"/>
</dbReference>
<dbReference type="EMBL" id="CP016172">
    <property type="protein sequence ID" value="ANN79716.1"/>
    <property type="molecule type" value="Genomic_DNA"/>
</dbReference>
<evidence type="ECO:0000313" key="6">
    <source>
        <dbReference type="Proteomes" id="UP000091926"/>
    </source>
</evidence>
<dbReference type="Proteomes" id="UP000091926">
    <property type="component" value="Chromosome"/>
</dbReference>
<dbReference type="STRING" id="463014.BAU07_23660"/>
<dbReference type="GO" id="GO:0005524">
    <property type="term" value="F:ATP binding"/>
    <property type="evidence" value="ECO:0007669"/>
    <property type="project" value="UniProtKB-KW"/>
</dbReference>
<reference evidence="5 6" key="1">
    <citation type="submission" date="2016-06" db="EMBL/GenBank/DDBJ databases">
        <title>Complete genome sequences of Bordetella bronchialis and Bordetella flabilis.</title>
        <authorList>
            <person name="LiPuma J.J."/>
            <person name="Spilker T."/>
        </authorList>
    </citation>
    <scope>NUCLEOTIDE SEQUENCE [LARGE SCALE GENOMIC DNA]</scope>
    <source>
        <strain evidence="5 6">AU10664</strain>
    </source>
</reference>
<evidence type="ECO:0000313" key="5">
    <source>
        <dbReference type="EMBL" id="ANN79716.1"/>
    </source>
</evidence>
<dbReference type="NCBIfam" id="TIGR00370">
    <property type="entry name" value="5-oxoprolinase subunit PxpB"/>
    <property type="match status" value="1"/>
</dbReference>
<dbReference type="PANTHER" id="PTHR34698">
    <property type="entry name" value="5-OXOPROLINASE SUBUNIT B"/>
    <property type="match status" value="1"/>
</dbReference>
<dbReference type="GO" id="GO:0016787">
    <property type="term" value="F:hydrolase activity"/>
    <property type="evidence" value="ECO:0007669"/>
    <property type="project" value="UniProtKB-KW"/>
</dbReference>
<gene>
    <name evidence="5" type="ORF">BAU07_23660</name>
</gene>
<feature type="domain" description="Carboxyltransferase" evidence="4">
    <location>
        <begin position="11"/>
        <end position="216"/>
    </location>
</feature>
<dbReference type="RefSeq" id="WP_066663274.1">
    <property type="nucleotide sequence ID" value="NZ_CBCSCL010000015.1"/>
</dbReference>
<dbReference type="InterPro" id="IPR003833">
    <property type="entry name" value="CT_C_D"/>
</dbReference>
<evidence type="ECO:0000259" key="4">
    <source>
        <dbReference type="SMART" id="SM00796"/>
    </source>
</evidence>
<organism evidence="5 6">
    <name type="scientific">Bordetella flabilis</name>
    <dbReference type="NCBI Taxonomy" id="463014"/>
    <lineage>
        <taxon>Bacteria</taxon>
        <taxon>Pseudomonadati</taxon>
        <taxon>Pseudomonadota</taxon>
        <taxon>Betaproteobacteria</taxon>
        <taxon>Burkholderiales</taxon>
        <taxon>Alcaligenaceae</taxon>
        <taxon>Bordetella</taxon>
    </lineage>
</organism>
<name>A0A193GJY1_9BORD</name>
<keyword evidence="6" id="KW-1185">Reference proteome</keyword>
<dbReference type="OrthoDB" id="9778567at2"/>
<evidence type="ECO:0000256" key="1">
    <source>
        <dbReference type="ARBA" id="ARBA00022741"/>
    </source>
</evidence>